<keyword evidence="2" id="KW-0813">Transport</keyword>
<keyword evidence="3" id="KW-1003">Cell membrane</keyword>
<comment type="subcellular location">
    <subcellularLocation>
        <location evidence="1">Cell membrane</location>
        <topology evidence="1">Multi-pass membrane protein</topology>
    </subcellularLocation>
</comment>
<evidence type="ECO:0000256" key="5">
    <source>
        <dbReference type="ARBA" id="ARBA00022989"/>
    </source>
</evidence>
<dbReference type="InterPro" id="IPR020846">
    <property type="entry name" value="MFS_dom"/>
</dbReference>
<feature type="transmembrane region" description="Helical" evidence="7">
    <location>
        <begin position="250"/>
        <end position="270"/>
    </location>
</feature>
<evidence type="ECO:0000313" key="10">
    <source>
        <dbReference type="Proteomes" id="UP000297982"/>
    </source>
</evidence>
<keyword evidence="4 7" id="KW-0812">Transmembrane</keyword>
<gene>
    <name evidence="9" type="ORF">E4663_15390</name>
</gene>
<evidence type="ECO:0000256" key="1">
    <source>
        <dbReference type="ARBA" id="ARBA00004651"/>
    </source>
</evidence>
<dbReference type="PROSITE" id="PS50850">
    <property type="entry name" value="MFS"/>
    <property type="match status" value="1"/>
</dbReference>
<feature type="transmembrane region" description="Helical" evidence="7">
    <location>
        <begin position="162"/>
        <end position="181"/>
    </location>
</feature>
<dbReference type="Pfam" id="PF07690">
    <property type="entry name" value="MFS_1"/>
    <property type="match status" value="1"/>
</dbReference>
<evidence type="ECO:0000256" key="3">
    <source>
        <dbReference type="ARBA" id="ARBA00022475"/>
    </source>
</evidence>
<dbReference type="Proteomes" id="UP000297982">
    <property type="component" value="Unassembled WGS sequence"/>
</dbReference>
<dbReference type="InterPro" id="IPR036259">
    <property type="entry name" value="MFS_trans_sf"/>
</dbReference>
<dbReference type="PANTHER" id="PTHR43266">
    <property type="entry name" value="MACROLIDE-EFFLUX PROTEIN"/>
    <property type="match status" value="1"/>
</dbReference>
<evidence type="ECO:0000256" key="6">
    <source>
        <dbReference type="ARBA" id="ARBA00023136"/>
    </source>
</evidence>
<proteinExistence type="predicted"/>
<dbReference type="GO" id="GO:0022857">
    <property type="term" value="F:transmembrane transporter activity"/>
    <property type="evidence" value="ECO:0007669"/>
    <property type="project" value="InterPro"/>
</dbReference>
<evidence type="ECO:0000259" key="8">
    <source>
        <dbReference type="PROSITE" id="PS50850"/>
    </source>
</evidence>
<dbReference type="SUPFAM" id="SSF103473">
    <property type="entry name" value="MFS general substrate transporter"/>
    <property type="match status" value="1"/>
</dbReference>
<feature type="transmembrane region" description="Helical" evidence="7">
    <location>
        <begin position="43"/>
        <end position="63"/>
    </location>
</feature>
<reference evidence="9 10" key="1">
    <citation type="journal article" date="2003" name="Int. J. Syst. Evol. Microbiol.">
        <title>Halobacillus salinus sp. nov., isolated from a salt lake on the coast of the East Sea in Korea.</title>
        <authorList>
            <person name="Yoon J.H."/>
            <person name="Kang K.H."/>
            <person name="Park Y.H."/>
        </authorList>
    </citation>
    <scope>NUCLEOTIDE SEQUENCE [LARGE SCALE GENOMIC DNA]</scope>
    <source>
        <strain evidence="9 10">HSL-3</strain>
    </source>
</reference>
<dbReference type="InterPro" id="IPR011701">
    <property type="entry name" value="MFS"/>
</dbReference>
<organism evidence="9 10">
    <name type="scientific">Halobacillus salinus</name>
    <dbReference type="NCBI Taxonomy" id="192814"/>
    <lineage>
        <taxon>Bacteria</taxon>
        <taxon>Bacillati</taxon>
        <taxon>Bacillota</taxon>
        <taxon>Bacilli</taxon>
        <taxon>Bacillales</taxon>
        <taxon>Bacillaceae</taxon>
        <taxon>Halobacillus</taxon>
    </lineage>
</organism>
<dbReference type="Gene3D" id="1.20.1250.20">
    <property type="entry name" value="MFS general substrate transporter like domains"/>
    <property type="match status" value="1"/>
</dbReference>
<keyword evidence="6 7" id="KW-0472">Membrane</keyword>
<feature type="transmembrane region" description="Helical" evidence="7">
    <location>
        <begin position="282"/>
        <end position="304"/>
    </location>
</feature>
<feature type="domain" description="Major facilitator superfamily (MFS) profile" evidence="8">
    <location>
        <begin position="9"/>
        <end position="399"/>
    </location>
</feature>
<name>A0A4Z0GXA4_9BACI</name>
<feature type="transmembrane region" description="Helical" evidence="7">
    <location>
        <begin position="375"/>
        <end position="398"/>
    </location>
</feature>
<evidence type="ECO:0000256" key="2">
    <source>
        <dbReference type="ARBA" id="ARBA00022448"/>
    </source>
</evidence>
<feature type="transmembrane region" description="Helical" evidence="7">
    <location>
        <begin position="310"/>
        <end position="330"/>
    </location>
</feature>
<dbReference type="RefSeq" id="WP_135328285.1">
    <property type="nucleotide sequence ID" value="NZ_SRJC01000004.1"/>
</dbReference>
<feature type="transmembrane region" description="Helical" evidence="7">
    <location>
        <begin position="342"/>
        <end position="369"/>
    </location>
</feature>
<protein>
    <submittedName>
        <fullName evidence="9">MFS transporter</fullName>
    </submittedName>
</protein>
<keyword evidence="10" id="KW-1185">Reference proteome</keyword>
<feature type="transmembrane region" description="Helical" evidence="7">
    <location>
        <begin position="218"/>
        <end position="238"/>
    </location>
</feature>
<dbReference type="AlphaFoldDB" id="A0A4Z0GXA4"/>
<feature type="transmembrane region" description="Helical" evidence="7">
    <location>
        <begin position="84"/>
        <end position="106"/>
    </location>
</feature>
<sequence>MLDLLRNPAYFKLWCAQVVSELGDGVTHIVVIYLVSQLSSNPAVFSFVLMAWYIPTVLLGVFAGPLVDRFPRKWIMVGSDFYRLAILLLMIPFHHSVSALVILVFFQGIGTVFFEPAKTASIPSLIEEEQIPKAVGLSQSTFMTMNILAPSIGGGILLLEEVSWIFALDAATFLLSALLIIRLQIPSSKKGVQEEKESYLQSLLDGLRMVKKEDFLKGYIVLVVVTALVMSIVGAVVYDVVLNLFDVPELHFGMLESTEGIFGVLGALIVPYLMKKVNTNRLLLSVIGVTGVVSVGIAPVYLIHQTIPVVPLYVWMGFIGLLNTCLNVPLSSLAMQAVPQEVLGRISGLVAGVINGSFLGGVLIGGWLASMIGGMATVMCGGLLLLFVSLLFPLTAYYQALKVDQDQREFASA</sequence>
<evidence type="ECO:0000256" key="4">
    <source>
        <dbReference type="ARBA" id="ARBA00022692"/>
    </source>
</evidence>
<evidence type="ECO:0000256" key="7">
    <source>
        <dbReference type="SAM" id="Phobius"/>
    </source>
</evidence>
<evidence type="ECO:0000313" key="9">
    <source>
        <dbReference type="EMBL" id="TGB02013.1"/>
    </source>
</evidence>
<dbReference type="EMBL" id="SRJC01000004">
    <property type="protein sequence ID" value="TGB02013.1"/>
    <property type="molecule type" value="Genomic_DNA"/>
</dbReference>
<comment type="caution">
    <text evidence="9">The sequence shown here is derived from an EMBL/GenBank/DDBJ whole genome shotgun (WGS) entry which is preliminary data.</text>
</comment>
<dbReference type="PANTHER" id="PTHR43266:SF2">
    <property type="entry name" value="MAJOR FACILITATOR SUPERFAMILY (MFS) PROFILE DOMAIN-CONTAINING PROTEIN"/>
    <property type="match status" value="1"/>
</dbReference>
<keyword evidence="5 7" id="KW-1133">Transmembrane helix</keyword>
<dbReference type="CDD" id="cd06173">
    <property type="entry name" value="MFS_MefA_like"/>
    <property type="match status" value="1"/>
</dbReference>
<accession>A0A4Z0GXA4</accession>
<dbReference type="GO" id="GO:0005886">
    <property type="term" value="C:plasma membrane"/>
    <property type="evidence" value="ECO:0007669"/>
    <property type="project" value="UniProtKB-SubCell"/>
</dbReference>